<keyword evidence="2" id="KW-1185">Reference proteome</keyword>
<comment type="caution">
    <text evidence="1">The sequence shown here is derived from an EMBL/GenBank/DDBJ whole genome shotgun (WGS) entry which is preliminary data.</text>
</comment>
<accession>A0A392VEQ4</accession>
<proteinExistence type="predicted"/>
<sequence length="57" mass="6273">MEDGCVEQPIGYQKEGNGDVETMLCSPKVPGNRLTKDEGGKLVDATEHRQMIGCLMY</sequence>
<reference evidence="1 2" key="1">
    <citation type="journal article" date="2018" name="Front. Plant Sci.">
        <title>Red Clover (Trifolium pratense) and Zigzag Clover (T. medium) - A Picture of Genomic Similarities and Differences.</title>
        <authorList>
            <person name="Dluhosova J."/>
            <person name="Istvanek J."/>
            <person name="Nedelnik J."/>
            <person name="Repkova J."/>
        </authorList>
    </citation>
    <scope>NUCLEOTIDE SEQUENCE [LARGE SCALE GENOMIC DNA]</scope>
    <source>
        <strain evidence="2">cv. 10/8</strain>
        <tissue evidence="1">Leaf</tissue>
    </source>
</reference>
<dbReference type="AlphaFoldDB" id="A0A392VEQ4"/>
<dbReference type="Proteomes" id="UP000265520">
    <property type="component" value="Unassembled WGS sequence"/>
</dbReference>
<evidence type="ECO:0000313" key="2">
    <source>
        <dbReference type="Proteomes" id="UP000265520"/>
    </source>
</evidence>
<organism evidence="1 2">
    <name type="scientific">Trifolium medium</name>
    <dbReference type="NCBI Taxonomy" id="97028"/>
    <lineage>
        <taxon>Eukaryota</taxon>
        <taxon>Viridiplantae</taxon>
        <taxon>Streptophyta</taxon>
        <taxon>Embryophyta</taxon>
        <taxon>Tracheophyta</taxon>
        <taxon>Spermatophyta</taxon>
        <taxon>Magnoliopsida</taxon>
        <taxon>eudicotyledons</taxon>
        <taxon>Gunneridae</taxon>
        <taxon>Pentapetalae</taxon>
        <taxon>rosids</taxon>
        <taxon>fabids</taxon>
        <taxon>Fabales</taxon>
        <taxon>Fabaceae</taxon>
        <taxon>Papilionoideae</taxon>
        <taxon>50 kb inversion clade</taxon>
        <taxon>NPAAA clade</taxon>
        <taxon>Hologalegina</taxon>
        <taxon>IRL clade</taxon>
        <taxon>Trifolieae</taxon>
        <taxon>Trifolium</taxon>
    </lineage>
</organism>
<name>A0A392VEQ4_9FABA</name>
<evidence type="ECO:0000313" key="1">
    <source>
        <dbReference type="EMBL" id="MCI86866.1"/>
    </source>
</evidence>
<protein>
    <submittedName>
        <fullName evidence="1">Uncharacterized protein</fullName>
    </submittedName>
</protein>
<dbReference type="EMBL" id="LXQA011151975">
    <property type="protein sequence ID" value="MCI86866.1"/>
    <property type="molecule type" value="Genomic_DNA"/>
</dbReference>
<feature type="non-terminal residue" evidence="1">
    <location>
        <position position="57"/>
    </location>
</feature>